<dbReference type="STRING" id="908809.ABG79_00219"/>
<name>A0A0R3K3Q9_CALMK</name>
<protein>
    <submittedName>
        <fullName evidence="1">Uncharacterized protein</fullName>
    </submittedName>
</protein>
<dbReference type="Proteomes" id="UP000052015">
    <property type="component" value="Unassembled WGS sequence"/>
</dbReference>
<organism evidence="1 2">
    <name type="scientific">Caloramator mitchellensis</name>
    <dbReference type="NCBI Taxonomy" id="908809"/>
    <lineage>
        <taxon>Bacteria</taxon>
        <taxon>Bacillati</taxon>
        <taxon>Bacillota</taxon>
        <taxon>Clostridia</taxon>
        <taxon>Eubacteriales</taxon>
        <taxon>Clostridiaceae</taxon>
        <taxon>Caloramator</taxon>
    </lineage>
</organism>
<dbReference type="EMBL" id="LKHP01000001">
    <property type="protein sequence ID" value="KRQ88052.1"/>
    <property type="molecule type" value="Genomic_DNA"/>
</dbReference>
<dbReference type="AlphaFoldDB" id="A0A0R3K3Q9"/>
<proteinExistence type="predicted"/>
<keyword evidence="2" id="KW-1185">Reference proteome</keyword>
<accession>A0A0R3K3Q9</accession>
<gene>
    <name evidence="1" type="ORF">ABG79_00219</name>
</gene>
<comment type="caution">
    <text evidence="1">The sequence shown here is derived from an EMBL/GenBank/DDBJ whole genome shotgun (WGS) entry which is preliminary data.</text>
</comment>
<reference evidence="1 2" key="1">
    <citation type="submission" date="2015-09" db="EMBL/GenBank/DDBJ databases">
        <title>Draft genome sequence of a Caloramator mitchellensis, a moderate thermophile from the Great Artesian Basin of Australia.</title>
        <authorList>
            <person name="Patel B.K."/>
        </authorList>
    </citation>
    <scope>NUCLEOTIDE SEQUENCE [LARGE SCALE GENOMIC DNA]</scope>
    <source>
        <strain evidence="1 2">VF08</strain>
    </source>
</reference>
<evidence type="ECO:0000313" key="2">
    <source>
        <dbReference type="Proteomes" id="UP000052015"/>
    </source>
</evidence>
<sequence>MDDWNAKGINISKEINAFNHRCPLTKAFLVDFDKITKQLKNIENMPGMEKSIVPNSKEMKEAMDFLKENNKNKIYIPNQGNTNGLSTLNAINTITKAMTPGNKISNGSATLKIRVNAVYTKYYGE</sequence>
<evidence type="ECO:0000313" key="1">
    <source>
        <dbReference type="EMBL" id="KRQ88052.1"/>
    </source>
</evidence>